<comment type="similarity">
    <text evidence="3 9">Belongs to the polysaccharide lyase 1 family.</text>
</comment>
<evidence type="ECO:0000313" key="12">
    <source>
        <dbReference type="Proteomes" id="UP000824890"/>
    </source>
</evidence>
<evidence type="ECO:0000256" key="8">
    <source>
        <dbReference type="ARBA" id="ARBA00023239"/>
    </source>
</evidence>
<keyword evidence="12" id="KW-1185">Reference proteome</keyword>
<name>A0ABQ7YS64_BRANA</name>
<dbReference type="InterPro" id="IPR006626">
    <property type="entry name" value="PbH1"/>
</dbReference>
<proteinExistence type="inferred from homology"/>
<keyword evidence="6 9" id="KW-0732">Signal</keyword>
<evidence type="ECO:0000256" key="1">
    <source>
        <dbReference type="ARBA" id="ARBA00000695"/>
    </source>
</evidence>
<evidence type="ECO:0000313" key="11">
    <source>
        <dbReference type="EMBL" id="KAH0870674.1"/>
    </source>
</evidence>
<dbReference type="PANTHER" id="PTHR31683">
    <property type="entry name" value="PECTATE LYASE 18-RELATED"/>
    <property type="match status" value="1"/>
</dbReference>
<dbReference type="Gene3D" id="2.160.20.10">
    <property type="entry name" value="Single-stranded right-handed beta-helix, Pectin lyase-like"/>
    <property type="match status" value="1"/>
</dbReference>
<organism evidence="11 12">
    <name type="scientific">Brassica napus</name>
    <name type="common">Rape</name>
    <dbReference type="NCBI Taxonomy" id="3708"/>
    <lineage>
        <taxon>Eukaryota</taxon>
        <taxon>Viridiplantae</taxon>
        <taxon>Streptophyta</taxon>
        <taxon>Embryophyta</taxon>
        <taxon>Tracheophyta</taxon>
        <taxon>Spermatophyta</taxon>
        <taxon>Magnoliopsida</taxon>
        <taxon>eudicotyledons</taxon>
        <taxon>Gunneridae</taxon>
        <taxon>Pentapetalae</taxon>
        <taxon>rosids</taxon>
        <taxon>malvids</taxon>
        <taxon>Brassicales</taxon>
        <taxon>Brassicaceae</taxon>
        <taxon>Brassiceae</taxon>
        <taxon>Brassica</taxon>
    </lineage>
</organism>
<dbReference type="Pfam" id="PF00544">
    <property type="entry name" value="Pectate_lyase_4"/>
    <property type="match status" value="1"/>
</dbReference>
<dbReference type="EMBL" id="JAGKQM010000017">
    <property type="protein sequence ID" value="KAH0870674.1"/>
    <property type="molecule type" value="Genomic_DNA"/>
</dbReference>
<sequence length="394" mass="42768">VFKKMASLVLLTFSLLFATFSSPLVDAFNYSNDSTFAAPAPNPIDAFNYSDGNYTLGAPALNPIDACWRRDAKWSTNRQALARCAVGFGKAALGGSKGPIYVVTSPADDVGKPKPGTLRFGATQPNPLWITFARDMVIRLRTELEVKSHKTIDGRGVKVDIGNGPCISIKRASNVIIHGITVHDCRLSKGFDGDGIRVFQSRNVWIDHCHLSRCQDGLIDVVTSSTAVTISNNRLINHQKAMLLGHSDNHMADKNMKVTVAFNVFGPGLTERMPRVRRGYAHVANNMYNKWNLYAIGGSADPTIFSESNHFVAPDRKEHKEVTKRMDKSPAAKNWKWSTNKDVFINGAFFTPSGGPGVPPPYAAGERFPVAPGAQVPALTASAGPLRCAPGRAC</sequence>
<evidence type="ECO:0000256" key="9">
    <source>
        <dbReference type="RuleBase" id="RU361123"/>
    </source>
</evidence>
<dbReference type="SUPFAM" id="SSF51126">
    <property type="entry name" value="Pectin lyase-like"/>
    <property type="match status" value="1"/>
</dbReference>
<dbReference type="SMART" id="SM00656">
    <property type="entry name" value="Amb_all"/>
    <property type="match status" value="1"/>
</dbReference>
<feature type="domain" description="Pectate lyase" evidence="10">
    <location>
        <begin position="135"/>
        <end position="317"/>
    </location>
</feature>
<comment type="pathway">
    <text evidence="2 9">Glycan metabolism; pectin degradation; 2-dehydro-3-deoxy-D-gluconate from pectin: step 2/5.</text>
</comment>
<feature type="non-terminal residue" evidence="11">
    <location>
        <position position="1"/>
    </location>
</feature>
<dbReference type="InterPro" id="IPR011050">
    <property type="entry name" value="Pectin_lyase_fold/virulence"/>
</dbReference>
<evidence type="ECO:0000256" key="2">
    <source>
        <dbReference type="ARBA" id="ARBA00005220"/>
    </source>
</evidence>
<keyword evidence="7 9" id="KW-0106">Calcium</keyword>
<protein>
    <recommendedName>
        <fullName evidence="4 9">Pectate lyase</fullName>
        <ecNumber evidence="4 9">4.2.2.2</ecNumber>
    </recommendedName>
</protein>
<dbReference type="EC" id="4.2.2.2" evidence="4 9"/>
<comment type="catalytic activity">
    <reaction evidence="1 9">
        <text>Eliminative cleavage of (1-&gt;4)-alpha-D-galacturonan to give oligosaccharides with 4-deoxy-alpha-D-galact-4-enuronosyl groups at their non-reducing ends.</text>
        <dbReference type="EC" id="4.2.2.2"/>
    </reaction>
</comment>
<keyword evidence="5 9" id="KW-0479">Metal-binding</keyword>
<dbReference type="PANTHER" id="PTHR31683:SF163">
    <property type="entry name" value="PECTATE LYASE"/>
    <property type="match status" value="1"/>
</dbReference>
<evidence type="ECO:0000256" key="4">
    <source>
        <dbReference type="ARBA" id="ARBA00012272"/>
    </source>
</evidence>
<evidence type="ECO:0000256" key="3">
    <source>
        <dbReference type="ARBA" id="ARBA00010980"/>
    </source>
</evidence>
<dbReference type="SMART" id="SM00710">
    <property type="entry name" value="PbH1"/>
    <property type="match status" value="3"/>
</dbReference>
<evidence type="ECO:0000256" key="5">
    <source>
        <dbReference type="ARBA" id="ARBA00022723"/>
    </source>
</evidence>
<gene>
    <name evidence="11" type="ORF">HID58_077696</name>
</gene>
<evidence type="ECO:0000256" key="7">
    <source>
        <dbReference type="ARBA" id="ARBA00022837"/>
    </source>
</evidence>
<dbReference type="PRINTS" id="PR00807">
    <property type="entry name" value="AMBALLERGEN"/>
</dbReference>
<dbReference type="InterPro" id="IPR018082">
    <property type="entry name" value="AmbAllergen"/>
</dbReference>
<reference evidence="11 12" key="1">
    <citation type="submission" date="2021-05" db="EMBL/GenBank/DDBJ databases">
        <title>Genome Assembly of Synthetic Allotetraploid Brassica napus Reveals Homoeologous Exchanges between Subgenomes.</title>
        <authorList>
            <person name="Davis J.T."/>
        </authorList>
    </citation>
    <scope>NUCLEOTIDE SEQUENCE [LARGE SCALE GENOMIC DNA]</scope>
    <source>
        <strain evidence="12">cv. Da-Ae</strain>
        <tissue evidence="11">Seedling</tissue>
    </source>
</reference>
<dbReference type="InterPro" id="IPR012334">
    <property type="entry name" value="Pectin_lyas_fold"/>
</dbReference>
<comment type="caution">
    <text evidence="11">The sequence shown here is derived from an EMBL/GenBank/DDBJ whole genome shotgun (WGS) entry which is preliminary data.</text>
</comment>
<dbReference type="InterPro" id="IPR045032">
    <property type="entry name" value="PEL"/>
</dbReference>
<dbReference type="Proteomes" id="UP000824890">
    <property type="component" value="Unassembled WGS sequence"/>
</dbReference>
<dbReference type="InterPro" id="IPR002022">
    <property type="entry name" value="Pec_lyase"/>
</dbReference>
<evidence type="ECO:0000256" key="6">
    <source>
        <dbReference type="ARBA" id="ARBA00022729"/>
    </source>
</evidence>
<evidence type="ECO:0000259" key="10">
    <source>
        <dbReference type="SMART" id="SM00656"/>
    </source>
</evidence>
<accession>A0ABQ7YS64</accession>
<feature type="signal peptide" evidence="9">
    <location>
        <begin position="1"/>
        <end position="27"/>
    </location>
</feature>
<comment type="cofactor">
    <cofactor evidence="9">
        <name>Ca(2+)</name>
        <dbReference type="ChEBI" id="CHEBI:29108"/>
    </cofactor>
    <text evidence="9">Binds 1 Ca(2+) ion. Required for its activity.</text>
</comment>
<keyword evidence="8 9" id="KW-0456">Lyase</keyword>
<feature type="chain" id="PRO_5044996902" description="Pectate lyase" evidence="9">
    <location>
        <begin position="28"/>
        <end position="394"/>
    </location>
</feature>